<name>A0A821IZG1_9BILA</name>
<dbReference type="Proteomes" id="UP000663873">
    <property type="component" value="Unassembled WGS sequence"/>
</dbReference>
<comment type="caution">
    <text evidence="1">The sequence shown here is derived from an EMBL/GenBank/DDBJ whole genome shotgun (WGS) entry which is preliminary data.</text>
</comment>
<evidence type="ECO:0000313" key="1">
    <source>
        <dbReference type="EMBL" id="CAF4706404.1"/>
    </source>
</evidence>
<gene>
    <name evidence="1" type="ORF">UJA718_LOCUS36506</name>
</gene>
<evidence type="ECO:0000313" key="2">
    <source>
        <dbReference type="Proteomes" id="UP000663873"/>
    </source>
</evidence>
<dbReference type="EMBL" id="CAJOBP010035268">
    <property type="protein sequence ID" value="CAF4706404.1"/>
    <property type="molecule type" value="Genomic_DNA"/>
</dbReference>
<keyword evidence="2" id="KW-1185">Reference proteome</keyword>
<sequence length="193" mass="21293">MLNSYQLYHPHHNPTVNNLRRNSLNSTISLSKSRRNSFSPATPLILSHPTFEDFNDDYFSLPSSSTINNNRINNNNTRPKPIETTTNFFPESKDDASLSFLDSLDLASNLIASTNDDNIFNGKTLPDLLTSSPAVSSSPSAIQCVRIIRRNDTAPIQTNTNTSQRRVVRVIRLSNAARTTEQSSSSSSSSSSS</sequence>
<feature type="non-terminal residue" evidence="1">
    <location>
        <position position="193"/>
    </location>
</feature>
<protein>
    <submittedName>
        <fullName evidence="1">Uncharacterized protein</fullName>
    </submittedName>
</protein>
<dbReference type="AlphaFoldDB" id="A0A821IZG1"/>
<proteinExistence type="predicted"/>
<organism evidence="1 2">
    <name type="scientific">Rotaria socialis</name>
    <dbReference type="NCBI Taxonomy" id="392032"/>
    <lineage>
        <taxon>Eukaryota</taxon>
        <taxon>Metazoa</taxon>
        <taxon>Spiralia</taxon>
        <taxon>Gnathifera</taxon>
        <taxon>Rotifera</taxon>
        <taxon>Eurotatoria</taxon>
        <taxon>Bdelloidea</taxon>
        <taxon>Philodinida</taxon>
        <taxon>Philodinidae</taxon>
        <taxon>Rotaria</taxon>
    </lineage>
</organism>
<accession>A0A821IZG1</accession>
<reference evidence="1" key="1">
    <citation type="submission" date="2021-02" db="EMBL/GenBank/DDBJ databases">
        <authorList>
            <person name="Nowell W R."/>
        </authorList>
    </citation>
    <scope>NUCLEOTIDE SEQUENCE</scope>
</reference>